<dbReference type="SUPFAM" id="SSF53756">
    <property type="entry name" value="UDP-Glycosyltransferase/glycogen phosphorylase"/>
    <property type="match status" value="1"/>
</dbReference>
<feature type="domain" description="Methyltransferase type 11" evidence="6">
    <location>
        <begin position="436"/>
        <end position="483"/>
    </location>
</feature>
<evidence type="ECO:0000256" key="4">
    <source>
        <dbReference type="ARBA" id="ARBA00022803"/>
    </source>
</evidence>
<evidence type="ECO:0000313" key="8">
    <source>
        <dbReference type="EMBL" id="KAJ0390956.1"/>
    </source>
</evidence>
<proteinExistence type="predicted"/>
<dbReference type="SUPFAM" id="SSF53335">
    <property type="entry name" value="S-adenosyl-L-methionine-dependent methyltransferases"/>
    <property type="match status" value="1"/>
</dbReference>
<feature type="domain" description="O-GlcNAc transferase C-terminal" evidence="7">
    <location>
        <begin position="7"/>
        <end position="75"/>
    </location>
</feature>
<feature type="domain" description="O-GlcNAc transferase C-terminal" evidence="7">
    <location>
        <begin position="104"/>
        <end position="301"/>
    </location>
</feature>
<evidence type="ECO:0008006" key="10">
    <source>
        <dbReference type="Google" id="ProtNLM"/>
    </source>
</evidence>
<comment type="caution">
    <text evidence="8">The sequence shown here is derived from an EMBL/GenBank/DDBJ whole genome shotgun (WGS) entry which is preliminary data.</text>
</comment>
<keyword evidence="2" id="KW-0808">Transferase</keyword>
<dbReference type="CDD" id="cd02440">
    <property type="entry name" value="AdoMet_MTases"/>
    <property type="match status" value="1"/>
</dbReference>
<dbReference type="Pfam" id="PF08241">
    <property type="entry name" value="Methyltransf_11"/>
    <property type="match status" value="1"/>
</dbReference>
<dbReference type="PANTHER" id="PTHR44998:SF1">
    <property type="entry name" value="UDP-N-ACETYLGLUCOSAMINE--PEPTIDE N-ACETYLGLUCOSAMINYLTRANSFERASE 110 KDA SUBUNIT"/>
    <property type="match status" value="1"/>
</dbReference>
<dbReference type="GO" id="GO:0008757">
    <property type="term" value="F:S-adenosylmethionine-dependent methyltransferase activity"/>
    <property type="evidence" value="ECO:0007669"/>
    <property type="project" value="InterPro"/>
</dbReference>
<sequence>MHSGLPIFRHRPAPVQIAFLGYPMTTGDATIDWIVTDAVSTPVETSDAFFTEKLLVLPTHYIVNDHLQMLGHTLQDARPTLVTLLQAPSPRTPLVTRQLAFLKSLGDGVVVFATFSNWQKMDPPVFDAWMQILRRVPNSVLWFLRYSGHVDAVERLRAEASAHGVDGDTRLVTTDLAPWINHTFVKRAADLVLDTSLKNGHTTLLDALCAGVPVLTLEGTRMSNRAGSSMLHSLDLRAATIVHSFKEYVDVAVKLATTMLDARRQRVDTTADRRVLLRRLRETLEQRRLSYPLFDTERYTARFHSALETALGLATMGRKTRRLHALVAVGKHEEVVSPRSFLVLSALHDDEDDEEEDEELAPTREDSDDVSAAAAADDDDDLDTAAVDSSEPTGAAVAPVLLHIGAQAAAKHPEWRIVDIQPGDYVDDVLPMDDLSPSYDDDSVNAIYASHVLEHCHYGVFVQHVQRTLREWHRVLAPGGRLLLAVPVLSALSRLFVNESLSDAERFFVMRVMYGGQVDAFDVHRVGLNDVDSGDFPRKRGLL</sequence>
<name>A0AAD5Q313_PYTIN</name>
<feature type="compositionally biased region" description="Acidic residues" evidence="5">
    <location>
        <begin position="349"/>
        <end position="360"/>
    </location>
</feature>
<dbReference type="Pfam" id="PF13844">
    <property type="entry name" value="Glyco_transf_41"/>
    <property type="match status" value="2"/>
</dbReference>
<evidence type="ECO:0000313" key="9">
    <source>
        <dbReference type="Proteomes" id="UP001209570"/>
    </source>
</evidence>
<dbReference type="InterPro" id="IPR029063">
    <property type="entry name" value="SAM-dependent_MTases_sf"/>
</dbReference>
<evidence type="ECO:0000256" key="3">
    <source>
        <dbReference type="ARBA" id="ARBA00022737"/>
    </source>
</evidence>
<dbReference type="InterPro" id="IPR013216">
    <property type="entry name" value="Methyltransf_11"/>
</dbReference>
<evidence type="ECO:0000256" key="5">
    <source>
        <dbReference type="SAM" id="MobiDB-lite"/>
    </source>
</evidence>
<dbReference type="InterPro" id="IPR029489">
    <property type="entry name" value="OGT/SEC/SPY_C"/>
</dbReference>
<dbReference type="Gene3D" id="3.40.50.11380">
    <property type="match status" value="1"/>
</dbReference>
<dbReference type="Proteomes" id="UP001209570">
    <property type="component" value="Unassembled WGS sequence"/>
</dbReference>
<dbReference type="PANTHER" id="PTHR44998">
    <property type="match status" value="1"/>
</dbReference>
<organism evidence="8 9">
    <name type="scientific">Pythium insidiosum</name>
    <name type="common">Pythiosis disease agent</name>
    <dbReference type="NCBI Taxonomy" id="114742"/>
    <lineage>
        <taxon>Eukaryota</taxon>
        <taxon>Sar</taxon>
        <taxon>Stramenopiles</taxon>
        <taxon>Oomycota</taxon>
        <taxon>Peronosporomycetes</taxon>
        <taxon>Pythiales</taxon>
        <taxon>Pythiaceae</taxon>
        <taxon>Pythium</taxon>
    </lineage>
</organism>
<dbReference type="Gene3D" id="3.40.50.150">
    <property type="entry name" value="Vaccinia Virus protein VP39"/>
    <property type="match status" value="1"/>
</dbReference>
<gene>
    <name evidence="8" type="ORF">P43SY_011037</name>
</gene>
<accession>A0AAD5Q313</accession>
<evidence type="ECO:0000256" key="1">
    <source>
        <dbReference type="ARBA" id="ARBA00004922"/>
    </source>
</evidence>
<keyword evidence="3" id="KW-0677">Repeat</keyword>
<evidence type="ECO:0000259" key="6">
    <source>
        <dbReference type="Pfam" id="PF08241"/>
    </source>
</evidence>
<protein>
    <recommendedName>
        <fullName evidence="10">O-GlcNAc transferase C-terminal domain-containing protein</fullName>
    </recommendedName>
</protein>
<evidence type="ECO:0000256" key="2">
    <source>
        <dbReference type="ARBA" id="ARBA00022679"/>
    </source>
</evidence>
<dbReference type="EMBL" id="JAKCXM010001446">
    <property type="protein sequence ID" value="KAJ0390956.1"/>
    <property type="molecule type" value="Genomic_DNA"/>
</dbReference>
<feature type="region of interest" description="Disordered" evidence="5">
    <location>
        <begin position="347"/>
        <end position="390"/>
    </location>
</feature>
<keyword evidence="4" id="KW-0802">TPR repeat</keyword>
<evidence type="ECO:0000259" key="7">
    <source>
        <dbReference type="Pfam" id="PF13844"/>
    </source>
</evidence>
<comment type="pathway">
    <text evidence="1">Protein modification; protein glycosylation.</text>
</comment>
<reference evidence="8" key="1">
    <citation type="submission" date="2021-12" db="EMBL/GenBank/DDBJ databases">
        <title>Prjna785345.</title>
        <authorList>
            <person name="Rujirawat T."/>
            <person name="Krajaejun T."/>
        </authorList>
    </citation>
    <scope>NUCLEOTIDE SEQUENCE</scope>
    <source>
        <strain evidence="8">Pi057C3</strain>
    </source>
</reference>
<keyword evidence="9" id="KW-1185">Reference proteome</keyword>
<dbReference type="AlphaFoldDB" id="A0AAD5Q313"/>
<dbReference type="Gene3D" id="3.40.50.2000">
    <property type="entry name" value="Glycogen Phosphorylase B"/>
    <property type="match status" value="1"/>
</dbReference>